<reference evidence="1 2" key="1">
    <citation type="submission" date="2017-07" db="EMBL/GenBank/DDBJ databases">
        <title>Genome Sequence of Sulfitobacter pseudonitzschiae Strain SMR1 Isolated from a culture of the Diatom Skeletonema marinoi.</title>
        <authorList>
            <person name="Topel M."/>
            <person name="Pinder M.I.M."/>
            <person name="Johansson O.N."/>
            <person name="Kourtchenko O."/>
            <person name="Godhe A."/>
            <person name="Clarke A.K."/>
        </authorList>
    </citation>
    <scope>NUCLEOTIDE SEQUENCE [LARGE SCALE GENOMIC DNA]</scope>
    <source>
        <strain evidence="1 2">SMR1</strain>
    </source>
</reference>
<sequence>MPRDGYRRARHIDCGSEVTALLTAGGAVAGIWLRKVALNGYLDGFAQT</sequence>
<keyword evidence="2" id="KW-1185">Reference proteome</keyword>
<gene>
    <name evidence="1" type="ORF">SULPSESMR1_00131</name>
</gene>
<evidence type="ECO:0000313" key="2">
    <source>
        <dbReference type="Proteomes" id="UP000199754"/>
    </source>
</evidence>
<organism evidence="1 2">
    <name type="scientific">Pseudosulfitobacter pseudonitzschiae</name>
    <dbReference type="NCBI Taxonomy" id="1402135"/>
    <lineage>
        <taxon>Bacteria</taxon>
        <taxon>Pseudomonadati</taxon>
        <taxon>Pseudomonadota</taxon>
        <taxon>Alphaproteobacteria</taxon>
        <taxon>Rhodobacterales</taxon>
        <taxon>Roseobacteraceae</taxon>
        <taxon>Pseudosulfitobacter</taxon>
    </lineage>
</organism>
<proteinExistence type="predicted"/>
<dbReference type="EMBL" id="CP022415">
    <property type="protein sequence ID" value="ASM70970.1"/>
    <property type="molecule type" value="Genomic_DNA"/>
</dbReference>
<accession>A0A221JWG7</accession>
<evidence type="ECO:0000313" key="1">
    <source>
        <dbReference type="EMBL" id="ASM70970.1"/>
    </source>
</evidence>
<dbReference type="KEGG" id="spse:SULPSESMR1_00131"/>
<protein>
    <submittedName>
        <fullName evidence="1">Uncharacterized protein</fullName>
    </submittedName>
</protein>
<dbReference type="Proteomes" id="UP000199754">
    <property type="component" value="Chromosome"/>
</dbReference>
<name>A0A221JWG7_9RHOB</name>
<dbReference type="AlphaFoldDB" id="A0A221JWG7"/>